<protein>
    <recommendedName>
        <fullName evidence="9">GP-PDE domain-containing protein</fullName>
    </recommendedName>
</protein>
<dbReference type="InterPro" id="IPR030395">
    <property type="entry name" value="GP_PDE_dom"/>
</dbReference>
<reference evidence="10 11" key="1">
    <citation type="journal article" date="2012" name="Nat. Genet.">
        <title>The yak genome and adaptation to life at high altitude.</title>
        <authorList>
            <person name="Qiu Q."/>
            <person name="Zhang G."/>
            <person name="Ma T."/>
            <person name="Qian W."/>
            <person name="Wang J."/>
            <person name="Ye Z."/>
            <person name="Cao C."/>
            <person name="Hu Q."/>
            <person name="Kim J."/>
            <person name="Larkin D.M."/>
            <person name="Auvil L."/>
            <person name="Capitanu B."/>
            <person name="Ma J."/>
            <person name="Lewin H.A."/>
            <person name="Qian X."/>
            <person name="Lang Y."/>
            <person name="Zhou R."/>
            <person name="Wang L."/>
            <person name="Wang K."/>
            <person name="Xia J."/>
            <person name="Liao S."/>
            <person name="Pan S."/>
            <person name="Lu X."/>
            <person name="Hou H."/>
            <person name="Wang Y."/>
            <person name="Zang X."/>
            <person name="Yin Y."/>
            <person name="Ma H."/>
            <person name="Zhang J."/>
            <person name="Wang Z."/>
            <person name="Zhang Y."/>
            <person name="Zhang D."/>
            <person name="Yonezawa T."/>
            <person name="Hasegawa M."/>
            <person name="Zhong Y."/>
            <person name="Liu W."/>
            <person name="Zhang Y."/>
            <person name="Huang Z."/>
            <person name="Zhang S."/>
            <person name="Long R."/>
            <person name="Yang H."/>
            <person name="Wang J."/>
            <person name="Lenstra J.A."/>
            <person name="Cooper D.N."/>
            <person name="Wu Y."/>
            <person name="Wang J."/>
            <person name="Shi P."/>
            <person name="Wang J."/>
            <person name="Liu J."/>
        </authorList>
    </citation>
    <scope>NUCLEOTIDE SEQUENCE [LARGE SCALE GENOMIC DNA]</scope>
    <source>
        <strain evidence="11">yakQH1</strain>
    </source>
</reference>
<dbReference type="PROSITE" id="PS51704">
    <property type="entry name" value="GP_PDE"/>
    <property type="match status" value="1"/>
</dbReference>
<evidence type="ECO:0000256" key="8">
    <source>
        <dbReference type="SAM" id="Phobius"/>
    </source>
</evidence>
<dbReference type="GO" id="GO:0008889">
    <property type="term" value="F:glycerophosphodiester phosphodiesterase activity"/>
    <property type="evidence" value="ECO:0007669"/>
    <property type="project" value="TreeGrafter"/>
</dbReference>
<evidence type="ECO:0000313" key="10">
    <source>
        <dbReference type="EMBL" id="ELR55529.1"/>
    </source>
</evidence>
<sequence length="256" mass="30351">SFDGVPFLMHDYDLRRTTNIKEVLPDAARRHPSLFRWSFLTTLNAGKWFSDAWVKPFFCMKPLSEDDKERARNQRIAKLTDLLAIAQKEKKLVIFDLNAPPSKHPSRLSYIHLVVRVILDSKIEQHLIAWLPGSERRYIKSKAPGFQHVGTFYTLQELADENITRINVDYKRLYYNGLREYKAANISINLYIVNEPWLFSLVWCHSIHSVTTDNIEVLNEMNHPYYFMTPNFYLFLWIFMDILSAVFIVSIFRFHW</sequence>
<dbReference type="Proteomes" id="UP000011080">
    <property type="component" value="Unassembled WGS sequence"/>
</dbReference>
<evidence type="ECO:0000259" key="9">
    <source>
        <dbReference type="PROSITE" id="PS51704"/>
    </source>
</evidence>
<keyword evidence="5 8" id="KW-1133">Transmembrane helix</keyword>
<evidence type="ECO:0000256" key="1">
    <source>
        <dbReference type="ARBA" id="ARBA00004141"/>
    </source>
</evidence>
<accession>L8IJ19</accession>
<dbReference type="PANTHER" id="PTHR23344:SF13">
    <property type="entry name" value="GLYCEROPHOSPHODIESTER PHOSPHODIESTERASE DOMAIN-CONTAINING PROTEIN 4"/>
    <property type="match status" value="1"/>
</dbReference>
<feature type="non-terminal residue" evidence="10">
    <location>
        <position position="1"/>
    </location>
</feature>
<keyword evidence="3 8" id="KW-0812">Transmembrane</keyword>
<evidence type="ECO:0000256" key="2">
    <source>
        <dbReference type="ARBA" id="ARBA00007277"/>
    </source>
</evidence>
<evidence type="ECO:0000313" key="11">
    <source>
        <dbReference type="Proteomes" id="UP000011080"/>
    </source>
</evidence>
<gene>
    <name evidence="10" type="ORF">M91_03807</name>
</gene>
<evidence type="ECO:0000256" key="6">
    <source>
        <dbReference type="ARBA" id="ARBA00023136"/>
    </source>
</evidence>
<feature type="transmembrane region" description="Helical" evidence="8">
    <location>
        <begin position="232"/>
        <end position="252"/>
    </location>
</feature>
<comment type="similarity">
    <text evidence="2">Belongs to the glycerophosphoryl diester phosphodiesterase family.</text>
</comment>
<organism evidence="10 11">
    <name type="scientific">Bos mutus</name>
    <name type="common">wild yak</name>
    <dbReference type="NCBI Taxonomy" id="72004"/>
    <lineage>
        <taxon>Eukaryota</taxon>
        <taxon>Metazoa</taxon>
        <taxon>Chordata</taxon>
        <taxon>Craniata</taxon>
        <taxon>Vertebrata</taxon>
        <taxon>Euteleostomi</taxon>
        <taxon>Mammalia</taxon>
        <taxon>Eutheria</taxon>
        <taxon>Laurasiatheria</taxon>
        <taxon>Artiodactyla</taxon>
        <taxon>Ruminantia</taxon>
        <taxon>Pecora</taxon>
        <taxon>Bovidae</taxon>
        <taxon>Bovinae</taxon>
        <taxon>Bos</taxon>
    </lineage>
</organism>
<evidence type="ECO:0000256" key="4">
    <source>
        <dbReference type="ARBA" id="ARBA00022801"/>
    </source>
</evidence>
<dbReference type="EMBL" id="JH881247">
    <property type="protein sequence ID" value="ELR55529.1"/>
    <property type="molecule type" value="Genomic_DNA"/>
</dbReference>
<keyword evidence="6 8" id="KW-0472">Membrane</keyword>
<keyword evidence="7" id="KW-0325">Glycoprotein</keyword>
<evidence type="ECO:0000256" key="5">
    <source>
        <dbReference type="ARBA" id="ARBA00022989"/>
    </source>
</evidence>
<keyword evidence="4" id="KW-0378">Hydrolase</keyword>
<dbReference type="SUPFAM" id="SSF51695">
    <property type="entry name" value="PLC-like phosphodiesterases"/>
    <property type="match status" value="1"/>
</dbReference>
<proteinExistence type="inferred from homology"/>
<dbReference type="Gene3D" id="3.20.20.190">
    <property type="entry name" value="Phosphatidylinositol (PI) phosphodiesterase"/>
    <property type="match status" value="1"/>
</dbReference>
<dbReference type="InterPro" id="IPR017946">
    <property type="entry name" value="PLC-like_Pdiesterase_TIM-brl"/>
</dbReference>
<dbReference type="PANTHER" id="PTHR23344">
    <property type="entry name" value="GLYCEROPHOSPHORYL DIESTER PHOSPHODIESTERASE"/>
    <property type="match status" value="1"/>
</dbReference>
<comment type="subcellular location">
    <subcellularLocation>
        <location evidence="1">Membrane</location>
        <topology evidence="1">Multi-pass membrane protein</topology>
    </subcellularLocation>
</comment>
<dbReference type="GO" id="GO:0006629">
    <property type="term" value="P:lipid metabolic process"/>
    <property type="evidence" value="ECO:0007669"/>
    <property type="project" value="InterPro"/>
</dbReference>
<evidence type="ECO:0000256" key="7">
    <source>
        <dbReference type="ARBA" id="ARBA00023180"/>
    </source>
</evidence>
<dbReference type="AlphaFoldDB" id="L8IJ19"/>
<feature type="domain" description="GP-PDE" evidence="9">
    <location>
        <begin position="1"/>
        <end position="222"/>
    </location>
</feature>
<evidence type="ECO:0000256" key="3">
    <source>
        <dbReference type="ARBA" id="ARBA00022692"/>
    </source>
</evidence>
<dbReference type="GO" id="GO:0016020">
    <property type="term" value="C:membrane"/>
    <property type="evidence" value="ECO:0007669"/>
    <property type="project" value="UniProtKB-SubCell"/>
</dbReference>
<name>L8IJ19_9CETA</name>